<dbReference type="Proteomes" id="UP001596425">
    <property type="component" value="Unassembled WGS sequence"/>
</dbReference>
<sequence>MSPPKIVSRAEWEAAREQLLVKEKAATRERDQLAAERRRLPVVAVERAYTFEGPTGRAGLLDLFDGRRQLIVYHHMLKHADKNPCSGCCMFVDNIGHLAHLHARDTSLVLVSRAPIDEIETFRRRMGWEIPWYSTLDGFNPDFGVDGSFGLNIFLRDGERIFHSYYTSGRGVEALGSNWSFLDLTPLGRQEQWENSPEGWPQEPPYQWWRLHDEYGGSG</sequence>
<dbReference type="EMBL" id="JBHSVR010000001">
    <property type="protein sequence ID" value="MFC6632110.1"/>
    <property type="molecule type" value="Genomic_DNA"/>
</dbReference>
<organism evidence="1 2">
    <name type="scientific">Microbulbifer taiwanensis</name>
    <dbReference type="NCBI Taxonomy" id="986746"/>
    <lineage>
        <taxon>Bacteria</taxon>
        <taxon>Pseudomonadati</taxon>
        <taxon>Pseudomonadota</taxon>
        <taxon>Gammaproteobacteria</taxon>
        <taxon>Cellvibrionales</taxon>
        <taxon>Microbulbiferaceae</taxon>
        <taxon>Microbulbifer</taxon>
    </lineage>
</organism>
<dbReference type="RefSeq" id="WP_193192224.1">
    <property type="nucleotide sequence ID" value="NZ_JACZFR010000026.1"/>
</dbReference>
<comment type="caution">
    <text evidence="1">The sequence shown here is derived from an EMBL/GenBank/DDBJ whole genome shotgun (WGS) entry which is preliminary data.</text>
</comment>
<name>A0ABW1YKP5_9GAMM</name>
<accession>A0ABW1YKP5</accession>
<dbReference type="Pfam" id="PF05988">
    <property type="entry name" value="DUF899"/>
    <property type="match status" value="1"/>
</dbReference>
<gene>
    <name evidence="1" type="ORF">ACFQBM_02400</name>
</gene>
<evidence type="ECO:0000313" key="2">
    <source>
        <dbReference type="Proteomes" id="UP001596425"/>
    </source>
</evidence>
<dbReference type="InterPro" id="IPR010296">
    <property type="entry name" value="DUF899_thioredox"/>
</dbReference>
<evidence type="ECO:0000313" key="1">
    <source>
        <dbReference type="EMBL" id="MFC6632110.1"/>
    </source>
</evidence>
<keyword evidence="2" id="KW-1185">Reference proteome</keyword>
<reference evidence="2" key="1">
    <citation type="journal article" date="2019" name="Int. J. Syst. Evol. Microbiol.">
        <title>The Global Catalogue of Microorganisms (GCM) 10K type strain sequencing project: providing services to taxonomists for standard genome sequencing and annotation.</title>
        <authorList>
            <consortium name="The Broad Institute Genomics Platform"/>
            <consortium name="The Broad Institute Genome Sequencing Center for Infectious Disease"/>
            <person name="Wu L."/>
            <person name="Ma J."/>
        </authorList>
    </citation>
    <scope>NUCLEOTIDE SEQUENCE [LARGE SCALE GENOMIC DNA]</scope>
    <source>
        <strain evidence="2">CGMCC 1.13718</strain>
    </source>
</reference>
<protein>
    <submittedName>
        <fullName evidence="1">DUF899 domain-containing protein</fullName>
    </submittedName>
</protein>
<proteinExistence type="predicted"/>